<dbReference type="Gene3D" id="1.20.120.900">
    <property type="entry name" value="Pex19, mPTS binding domain"/>
    <property type="match status" value="1"/>
</dbReference>
<dbReference type="OrthoDB" id="21292at2759"/>
<dbReference type="AlphaFoldDB" id="A0A317XV93"/>
<feature type="compositionally biased region" description="Low complexity" evidence="1">
    <location>
        <begin position="48"/>
        <end position="83"/>
    </location>
</feature>
<protein>
    <submittedName>
        <fullName evidence="2">Pex19-domain-containing protein</fullName>
    </submittedName>
</protein>
<dbReference type="PANTHER" id="PTHR12774">
    <property type="entry name" value="PEROXISOMAL BIOGENESIS FACTOR 19"/>
    <property type="match status" value="1"/>
</dbReference>
<dbReference type="GO" id="GO:0005778">
    <property type="term" value="C:peroxisomal membrane"/>
    <property type="evidence" value="ECO:0007669"/>
    <property type="project" value="TreeGrafter"/>
</dbReference>
<dbReference type="GO" id="GO:0033328">
    <property type="term" value="F:peroxisome membrane targeting sequence binding"/>
    <property type="evidence" value="ECO:0007669"/>
    <property type="project" value="TreeGrafter"/>
</dbReference>
<sequence>MSSTTPTTSQEHAPPQHVEAAAAGASDPADDVDDLDDLDDVLDEFNQPSTSSAIAQASAQPAPSTAAHSSSSPVAAAPSSKNSAAKDSDTAGAASTSAGDDAENDDLDDILSQDFAKELAQGMEALMKELGSQAGVDGAPAAAGASGSADAATQDFNEQELMRQFEAMMAGFGGAGAGTGAGAANPASASSTSKDREQPTASGSGTAKPGNFNDAIAATLAKLKESDASASATNSSASDNPFAALGGADGEEMAKLLAALGGGEGGDGAGALDNPELAKMLEGMMDELMSRDILYEPLKELRDKYPAYLSGPDSASISAVDRTRYQQQSTYIAQIVEIFDDPKYDAKNKAMTSRIQDLMNQMQDCGSPPKEIVGDMPPELENFPGFGGSGNPNDDCTVM</sequence>
<evidence type="ECO:0000256" key="1">
    <source>
        <dbReference type="SAM" id="MobiDB-lite"/>
    </source>
</evidence>
<evidence type="ECO:0000313" key="2">
    <source>
        <dbReference type="EMBL" id="PWZ01992.1"/>
    </source>
</evidence>
<feature type="compositionally biased region" description="Low complexity" evidence="1">
    <location>
        <begin position="18"/>
        <end position="27"/>
    </location>
</feature>
<keyword evidence="3" id="KW-1185">Reference proteome</keyword>
<accession>A0A317XV93</accession>
<feature type="compositionally biased region" description="Low complexity" evidence="1">
    <location>
        <begin position="90"/>
        <end position="99"/>
    </location>
</feature>
<dbReference type="InterPro" id="IPR006708">
    <property type="entry name" value="Pex19"/>
</dbReference>
<feature type="compositionally biased region" description="Polar residues" evidence="1">
    <location>
        <begin position="1"/>
        <end position="11"/>
    </location>
</feature>
<dbReference type="Proteomes" id="UP000246740">
    <property type="component" value="Unassembled WGS sequence"/>
</dbReference>
<reference evidence="2 3" key="1">
    <citation type="journal article" date="2018" name="Mol. Biol. Evol.">
        <title>Broad Genomic Sampling Reveals a Smut Pathogenic Ancestry of the Fungal Clade Ustilaginomycotina.</title>
        <authorList>
            <person name="Kijpornyongpan T."/>
            <person name="Mondo S.J."/>
            <person name="Barry K."/>
            <person name="Sandor L."/>
            <person name="Lee J."/>
            <person name="Lipzen A."/>
            <person name="Pangilinan J."/>
            <person name="LaButti K."/>
            <person name="Hainaut M."/>
            <person name="Henrissat B."/>
            <person name="Grigoriev I.V."/>
            <person name="Spatafora J.W."/>
            <person name="Aime M.C."/>
        </authorList>
    </citation>
    <scope>NUCLEOTIDE SEQUENCE [LARGE SCALE GENOMIC DNA]</scope>
    <source>
        <strain evidence="2 3">MCA 3645</strain>
    </source>
</reference>
<feature type="region of interest" description="Disordered" evidence="1">
    <location>
        <begin position="1"/>
        <end position="110"/>
    </location>
</feature>
<dbReference type="GO" id="GO:0045046">
    <property type="term" value="P:protein import into peroxisome membrane"/>
    <property type="evidence" value="ECO:0007669"/>
    <property type="project" value="TreeGrafter"/>
</dbReference>
<feature type="compositionally biased region" description="Acidic residues" evidence="1">
    <location>
        <begin position="28"/>
        <end position="43"/>
    </location>
</feature>
<dbReference type="STRING" id="1882483.A0A317XV93"/>
<feature type="region of interest" description="Disordered" evidence="1">
    <location>
        <begin position="178"/>
        <end position="210"/>
    </location>
</feature>
<feature type="compositionally biased region" description="Acidic residues" evidence="1">
    <location>
        <begin position="100"/>
        <end position="110"/>
    </location>
</feature>
<dbReference type="PANTHER" id="PTHR12774:SF2">
    <property type="entry name" value="PEROXISOMAL BIOGENESIS FACTOR 19"/>
    <property type="match status" value="1"/>
</dbReference>
<evidence type="ECO:0000313" key="3">
    <source>
        <dbReference type="Proteomes" id="UP000246740"/>
    </source>
</evidence>
<name>A0A317XV93_9BASI</name>
<organism evidence="2 3">
    <name type="scientific">Testicularia cyperi</name>
    <dbReference type="NCBI Taxonomy" id="1882483"/>
    <lineage>
        <taxon>Eukaryota</taxon>
        <taxon>Fungi</taxon>
        <taxon>Dikarya</taxon>
        <taxon>Basidiomycota</taxon>
        <taxon>Ustilaginomycotina</taxon>
        <taxon>Ustilaginomycetes</taxon>
        <taxon>Ustilaginales</taxon>
        <taxon>Anthracoideaceae</taxon>
        <taxon>Testicularia</taxon>
    </lineage>
</organism>
<dbReference type="Pfam" id="PF04614">
    <property type="entry name" value="Pex19"/>
    <property type="match status" value="1"/>
</dbReference>
<dbReference type="InParanoid" id="A0A317XV93"/>
<feature type="region of interest" description="Disordered" evidence="1">
    <location>
        <begin position="364"/>
        <end position="399"/>
    </location>
</feature>
<dbReference type="InterPro" id="IPR038322">
    <property type="entry name" value="Pex19_C_sf"/>
</dbReference>
<gene>
    <name evidence="2" type="ORF">BCV70DRAFT_157517</name>
</gene>
<dbReference type="EMBL" id="KZ819189">
    <property type="protein sequence ID" value="PWZ01992.1"/>
    <property type="molecule type" value="Genomic_DNA"/>
</dbReference>
<feature type="compositionally biased region" description="Low complexity" evidence="1">
    <location>
        <begin position="182"/>
        <end position="192"/>
    </location>
</feature>
<proteinExistence type="predicted"/>